<dbReference type="Pfam" id="PF02895">
    <property type="entry name" value="H-kinase_dim"/>
    <property type="match status" value="1"/>
</dbReference>
<dbReference type="OrthoDB" id="9803176at2"/>
<dbReference type="Pfam" id="PF01627">
    <property type="entry name" value="Hpt"/>
    <property type="match status" value="1"/>
</dbReference>
<protein>
    <recommendedName>
        <fullName evidence="3">Chemotaxis protein CheA</fullName>
        <ecNumber evidence="2">2.7.13.3</ecNumber>
    </recommendedName>
</protein>
<dbReference type="RefSeq" id="WP_011475007.1">
    <property type="nucleotide sequence ID" value="NC_007925.1"/>
</dbReference>
<dbReference type="InterPro" id="IPR036061">
    <property type="entry name" value="CheW-like_dom_sf"/>
</dbReference>
<dbReference type="PRINTS" id="PR00344">
    <property type="entry name" value="BCTRLSENSOR"/>
</dbReference>
<evidence type="ECO:0000256" key="6">
    <source>
        <dbReference type="ARBA" id="ARBA00022679"/>
    </source>
</evidence>
<dbReference type="SUPFAM" id="SSF47226">
    <property type="entry name" value="Histidine-containing phosphotransfer domain, HPT domain"/>
    <property type="match status" value="1"/>
</dbReference>
<dbReference type="SMART" id="SM01231">
    <property type="entry name" value="H-kinase_dim"/>
    <property type="match status" value="1"/>
</dbReference>
<dbReference type="AlphaFoldDB" id="Q20XK7"/>
<feature type="domain" description="Histidine kinase" evidence="13">
    <location>
        <begin position="410"/>
        <end position="619"/>
    </location>
</feature>
<evidence type="ECO:0000259" key="13">
    <source>
        <dbReference type="PROSITE" id="PS50109"/>
    </source>
</evidence>
<gene>
    <name evidence="16" type="ordered locus">RPC_4607</name>
</gene>
<organism evidence="16">
    <name type="scientific">Rhodopseudomonas palustris (strain BisB18)</name>
    <dbReference type="NCBI Taxonomy" id="316056"/>
    <lineage>
        <taxon>Bacteria</taxon>
        <taxon>Pseudomonadati</taxon>
        <taxon>Pseudomonadota</taxon>
        <taxon>Alphaproteobacteria</taxon>
        <taxon>Hyphomicrobiales</taxon>
        <taxon>Nitrobacteraceae</taxon>
        <taxon>Rhodopseudomonas</taxon>
    </lineage>
</organism>
<dbReference type="KEGG" id="rpc:RPC_4607"/>
<evidence type="ECO:0000259" key="14">
    <source>
        <dbReference type="PROSITE" id="PS50851"/>
    </source>
</evidence>
<dbReference type="InterPro" id="IPR051315">
    <property type="entry name" value="Bact_Chemotaxis_CheA"/>
</dbReference>
<dbReference type="Pfam" id="PF01584">
    <property type="entry name" value="CheW"/>
    <property type="match status" value="1"/>
</dbReference>
<keyword evidence="6" id="KW-0808">Transferase</keyword>
<evidence type="ECO:0000256" key="9">
    <source>
        <dbReference type="ARBA" id="ARBA00022840"/>
    </source>
</evidence>
<feature type="domain" description="HPt" evidence="15">
    <location>
        <begin position="1"/>
        <end position="101"/>
    </location>
</feature>
<dbReference type="InterPro" id="IPR008207">
    <property type="entry name" value="Sig_transdc_His_kin_Hpt_dom"/>
</dbReference>
<dbReference type="eggNOG" id="COG0643">
    <property type="taxonomic scope" value="Bacteria"/>
</dbReference>
<evidence type="ECO:0000256" key="11">
    <source>
        <dbReference type="ARBA" id="ARBA00035100"/>
    </source>
</evidence>
<evidence type="ECO:0000259" key="15">
    <source>
        <dbReference type="PROSITE" id="PS50894"/>
    </source>
</evidence>
<keyword evidence="8 16" id="KW-0418">Kinase</keyword>
<dbReference type="Gene3D" id="3.30.565.10">
    <property type="entry name" value="Histidine kinase-like ATPase, C-terminal domain"/>
    <property type="match status" value="1"/>
</dbReference>
<evidence type="ECO:0000313" key="16">
    <source>
        <dbReference type="EMBL" id="ABD90129.1"/>
    </source>
</evidence>
<keyword evidence="10" id="KW-0902">Two-component regulatory system</keyword>
<dbReference type="SUPFAM" id="SSF50341">
    <property type="entry name" value="CheW-like"/>
    <property type="match status" value="1"/>
</dbReference>
<evidence type="ECO:0000256" key="7">
    <source>
        <dbReference type="ARBA" id="ARBA00022741"/>
    </source>
</evidence>
<dbReference type="Gene3D" id="1.20.120.160">
    <property type="entry name" value="HPT domain"/>
    <property type="match status" value="1"/>
</dbReference>
<dbReference type="SUPFAM" id="SSF47384">
    <property type="entry name" value="Homodimeric domain of signal transducing histidine kinase"/>
    <property type="match status" value="1"/>
</dbReference>
<evidence type="ECO:0000256" key="10">
    <source>
        <dbReference type="ARBA" id="ARBA00023012"/>
    </source>
</evidence>
<dbReference type="SUPFAM" id="SSF55874">
    <property type="entry name" value="ATPase domain of HSP90 chaperone/DNA topoisomerase II/histidine kinase"/>
    <property type="match status" value="1"/>
</dbReference>
<dbReference type="InterPro" id="IPR036890">
    <property type="entry name" value="HATPase_C_sf"/>
</dbReference>
<dbReference type="CDD" id="cd00088">
    <property type="entry name" value="HPT"/>
    <property type="match status" value="1"/>
</dbReference>
<dbReference type="PROSITE" id="PS50894">
    <property type="entry name" value="HPT"/>
    <property type="match status" value="1"/>
</dbReference>
<dbReference type="InterPro" id="IPR005467">
    <property type="entry name" value="His_kinase_dom"/>
</dbReference>
<dbReference type="SMART" id="SM00387">
    <property type="entry name" value="HATPase_c"/>
    <property type="match status" value="1"/>
</dbReference>
<proteinExistence type="predicted"/>
<comment type="catalytic activity">
    <reaction evidence="1">
        <text>ATP + protein L-histidine = ADP + protein N-phospho-L-histidine.</text>
        <dbReference type="EC" id="2.7.13.3"/>
    </reaction>
</comment>
<dbReference type="FunFam" id="3.30.565.10:FF:000016">
    <property type="entry name" value="Chemotaxis protein CheA, putative"/>
    <property type="match status" value="1"/>
</dbReference>
<keyword evidence="5 12" id="KW-0597">Phosphoprotein</keyword>
<reference evidence="16" key="1">
    <citation type="submission" date="2006-03" db="EMBL/GenBank/DDBJ databases">
        <title>Complete sequence of Rhodopseudomonas palustris BisB18.</title>
        <authorList>
            <consortium name="US DOE Joint Genome Institute"/>
            <person name="Copeland A."/>
            <person name="Lucas S."/>
            <person name="Lapidus A."/>
            <person name="Barry K."/>
            <person name="Detter J.C."/>
            <person name="Glavina del Rio T."/>
            <person name="Hammon N."/>
            <person name="Israni S."/>
            <person name="Dalin E."/>
            <person name="Tice H."/>
            <person name="Pitluck S."/>
            <person name="Chain P."/>
            <person name="Malfatti S."/>
            <person name="Shin M."/>
            <person name="Vergez L."/>
            <person name="Schmutz J."/>
            <person name="Larimer F."/>
            <person name="Land M."/>
            <person name="Hauser L."/>
            <person name="Pelletier D.A."/>
            <person name="Kyrpides N."/>
            <person name="Anderson I."/>
            <person name="Oda Y."/>
            <person name="Harwood C.S."/>
            <person name="Richardson P."/>
        </authorList>
    </citation>
    <scope>NUCLEOTIDE SEQUENCE [LARGE SCALE GENOMIC DNA]</scope>
    <source>
        <strain evidence="16">BisB18</strain>
    </source>
</reference>
<dbReference type="GO" id="GO:0000155">
    <property type="term" value="F:phosphorelay sensor kinase activity"/>
    <property type="evidence" value="ECO:0007669"/>
    <property type="project" value="InterPro"/>
</dbReference>
<keyword evidence="7" id="KW-0547">Nucleotide-binding</keyword>
<dbReference type="PANTHER" id="PTHR43395">
    <property type="entry name" value="SENSOR HISTIDINE KINASE CHEA"/>
    <property type="match status" value="1"/>
</dbReference>
<dbReference type="InterPro" id="IPR002545">
    <property type="entry name" value="CheW-lke_dom"/>
</dbReference>
<dbReference type="GO" id="GO:0005737">
    <property type="term" value="C:cytoplasm"/>
    <property type="evidence" value="ECO:0007669"/>
    <property type="project" value="InterPro"/>
</dbReference>
<dbReference type="InterPro" id="IPR037006">
    <property type="entry name" value="CheA-like_homodim_sf"/>
</dbReference>
<sequence>MNALHEQFVLEARELVQQAGDDLIALERDGGSAPRIEAVFRAFHTLKGAAGLVDLPAMGLAMHAAEDLLAEVQAGRLGVTPAIIDGALQCLDQVSRWVDAFEAEGALPDDAGEAARLLAEALRSLLAPSGAAAAGVSASALPDWVAGLLDDARADLPDAPIATLSAVDYQPHPGCFFNGDDPLGLMRKIPQLLALRIMPREPWPALAEIDPYACNLRLQAVAAVDRATLAALFRLQPDQVRIVALSPQMLVPAAPSQGATRVSDLVRGMIEEQARVLAAPAEAADLVGRIGAASRVAANALRHDGLGDAAAQVEAAAAEAAAQADAAPLQRCLARFLAADTAPAAAAASQPEPVGESAAGGRGSRTLRIDEARIDALVNLAGELTLVKNGFAHLAKRAATASGTETARLLRHQVEAFERLDAELRSAILQLRMVPVAQLFRAFPRLVRDLAQRLGKSVTLMTEGETTESDKTIVDLLFEPMLHLVRNALDHGIEAPEQRVASGKPQAATLTLRASRSSDRFVVEVIDDGRGIDPAMVRRRAADKALLGAAELAALTEAQVIDLVFAAGFSTASAVSDISGRGVGMDIVRSTIAPIGGRVSLQSRVGAGTTVRLDLPSSIAMLRIMVVEAGNQQFGIPMDAVCRTVQLPPERITRFKANDGFVLDDHVVPICELAELMHLPAKPQAASGDRLVVVAEVGGKLAGLAVDAIRDRLEVVLKPMQGVLATARGFAGTTLLGDGGVLLVLDLQEIVP</sequence>
<keyword evidence="4" id="KW-0145">Chemotaxis</keyword>
<dbReference type="Pfam" id="PF02518">
    <property type="entry name" value="HATPase_c"/>
    <property type="match status" value="1"/>
</dbReference>
<dbReference type="PROSITE" id="PS50851">
    <property type="entry name" value="CHEW"/>
    <property type="match status" value="1"/>
</dbReference>
<dbReference type="EMBL" id="CP000301">
    <property type="protein sequence ID" value="ABD90129.1"/>
    <property type="molecule type" value="Genomic_DNA"/>
</dbReference>
<dbReference type="GO" id="GO:0006935">
    <property type="term" value="P:chemotaxis"/>
    <property type="evidence" value="ECO:0007669"/>
    <property type="project" value="UniProtKB-KW"/>
</dbReference>
<dbReference type="InterPro" id="IPR004105">
    <property type="entry name" value="CheA-like_dim"/>
</dbReference>
<dbReference type="Gene3D" id="1.10.287.560">
    <property type="entry name" value="Histidine kinase CheA-like, homodimeric domain"/>
    <property type="match status" value="1"/>
</dbReference>
<evidence type="ECO:0000256" key="3">
    <source>
        <dbReference type="ARBA" id="ARBA00021495"/>
    </source>
</evidence>
<dbReference type="InterPro" id="IPR004358">
    <property type="entry name" value="Sig_transdc_His_kin-like_C"/>
</dbReference>
<evidence type="ECO:0000256" key="1">
    <source>
        <dbReference type="ARBA" id="ARBA00000085"/>
    </source>
</evidence>
<dbReference type="InterPro" id="IPR036097">
    <property type="entry name" value="HisK_dim/P_sf"/>
</dbReference>
<comment type="function">
    <text evidence="11">Involved in the transmission of sensory signals from the chemoreceptors to the flagellar motors. CheA is autophosphorylated; it can transfer its phosphate group to either CheB or CheY.</text>
</comment>
<dbReference type="PROSITE" id="PS50109">
    <property type="entry name" value="HIS_KIN"/>
    <property type="match status" value="1"/>
</dbReference>
<evidence type="ECO:0000256" key="5">
    <source>
        <dbReference type="ARBA" id="ARBA00022553"/>
    </source>
</evidence>
<dbReference type="GO" id="GO:0005524">
    <property type="term" value="F:ATP binding"/>
    <property type="evidence" value="ECO:0007669"/>
    <property type="project" value="UniProtKB-KW"/>
</dbReference>
<dbReference type="SMART" id="SM00260">
    <property type="entry name" value="CheW"/>
    <property type="match status" value="1"/>
</dbReference>
<accession>Q20XK7</accession>
<evidence type="ECO:0000256" key="2">
    <source>
        <dbReference type="ARBA" id="ARBA00012438"/>
    </source>
</evidence>
<evidence type="ECO:0000256" key="4">
    <source>
        <dbReference type="ARBA" id="ARBA00022500"/>
    </source>
</evidence>
<dbReference type="EC" id="2.7.13.3" evidence="2"/>
<feature type="modified residue" description="Phosphohistidine" evidence="12">
    <location>
        <position position="44"/>
    </location>
</feature>
<dbReference type="PANTHER" id="PTHR43395:SF10">
    <property type="entry name" value="CHEMOTAXIS PROTEIN CHEA"/>
    <property type="match status" value="1"/>
</dbReference>
<evidence type="ECO:0000256" key="8">
    <source>
        <dbReference type="ARBA" id="ARBA00022777"/>
    </source>
</evidence>
<dbReference type="STRING" id="316056.RPC_4607"/>
<evidence type="ECO:0000256" key="12">
    <source>
        <dbReference type="PROSITE-ProRule" id="PRU00110"/>
    </source>
</evidence>
<dbReference type="HOGENOM" id="CLU_000650_3_7_5"/>
<feature type="domain" description="CheW-like" evidence="14">
    <location>
        <begin position="621"/>
        <end position="752"/>
    </location>
</feature>
<dbReference type="InterPro" id="IPR036641">
    <property type="entry name" value="HPT_dom_sf"/>
</dbReference>
<dbReference type="InterPro" id="IPR003594">
    <property type="entry name" value="HATPase_dom"/>
</dbReference>
<name>Q20XK7_RHOPB</name>
<dbReference type="SMART" id="SM00073">
    <property type="entry name" value="HPT"/>
    <property type="match status" value="1"/>
</dbReference>
<dbReference type="Gene3D" id="2.30.30.40">
    <property type="entry name" value="SH3 Domains"/>
    <property type="match status" value="1"/>
</dbReference>
<keyword evidence="9" id="KW-0067">ATP-binding</keyword>